<dbReference type="CDD" id="cd10917">
    <property type="entry name" value="CE4_NodB_like_6s_7s"/>
    <property type="match status" value="1"/>
</dbReference>
<dbReference type="Proteomes" id="UP001213771">
    <property type="component" value="Unassembled WGS sequence"/>
</dbReference>
<dbReference type="InterPro" id="IPR002509">
    <property type="entry name" value="NODB_dom"/>
</dbReference>
<dbReference type="GO" id="GO:0046872">
    <property type="term" value="F:metal ion binding"/>
    <property type="evidence" value="ECO:0007669"/>
    <property type="project" value="UniProtKB-KW"/>
</dbReference>
<accession>A0ABD4WUP8</accession>
<dbReference type="SUPFAM" id="SSF88713">
    <property type="entry name" value="Glycoside hydrolase/deacetylase"/>
    <property type="match status" value="1"/>
</dbReference>
<dbReference type="PANTHER" id="PTHR10587">
    <property type="entry name" value="GLYCOSYL TRANSFERASE-RELATED"/>
    <property type="match status" value="1"/>
</dbReference>
<dbReference type="RefSeq" id="WP_274589034.1">
    <property type="nucleotide sequence ID" value="NZ_JARAOX010000184.1"/>
</dbReference>
<name>A0ABD4WUP8_PRIMG</name>
<evidence type="ECO:0000256" key="2">
    <source>
        <dbReference type="ARBA" id="ARBA00022801"/>
    </source>
</evidence>
<dbReference type="InterPro" id="IPR050248">
    <property type="entry name" value="Polysacc_deacetylase_ArnD"/>
</dbReference>
<protein>
    <submittedName>
        <fullName evidence="4">Polysaccharide deacetylase family protein</fullName>
    </submittedName>
</protein>
<dbReference type="Gene3D" id="3.20.20.370">
    <property type="entry name" value="Glycoside hydrolase/deacetylase"/>
    <property type="match status" value="1"/>
</dbReference>
<organism evidence="4 5">
    <name type="scientific">Priestia megaterium</name>
    <name type="common">Bacillus megaterium</name>
    <dbReference type="NCBI Taxonomy" id="1404"/>
    <lineage>
        <taxon>Bacteria</taxon>
        <taxon>Bacillati</taxon>
        <taxon>Bacillota</taxon>
        <taxon>Bacilli</taxon>
        <taxon>Bacillales</taxon>
        <taxon>Bacillaceae</taxon>
        <taxon>Priestia</taxon>
    </lineage>
</organism>
<evidence type="ECO:0000313" key="5">
    <source>
        <dbReference type="Proteomes" id="UP001213771"/>
    </source>
</evidence>
<feature type="domain" description="NodB homology" evidence="3">
    <location>
        <begin position="51"/>
        <end position="234"/>
    </location>
</feature>
<keyword evidence="1" id="KW-0479">Metal-binding</keyword>
<gene>
    <name evidence="4" type="ORF">PVE99_15140</name>
</gene>
<dbReference type="AlphaFoldDB" id="A0ABD4WUP8"/>
<dbReference type="GO" id="GO:0016787">
    <property type="term" value="F:hydrolase activity"/>
    <property type="evidence" value="ECO:0007669"/>
    <property type="project" value="UniProtKB-KW"/>
</dbReference>
<dbReference type="Pfam" id="PF01522">
    <property type="entry name" value="Polysacc_deac_1"/>
    <property type="match status" value="1"/>
</dbReference>
<dbReference type="PROSITE" id="PS51677">
    <property type="entry name" value="NODB"/>
    <property type="match status" value="1"/>
</dbReference>
<reference evidence="4 5" key="1">
    <citation type="submission" date="2023-02" db="EMBL/GenBank/DDBJ databases">
        <authorList>
            <person name="Olszewska D."/>
        </authorList>
    </citation>
    <scope>NUCLEOTIDE SEQUENCE [LARGE SCALE GENOMIC DNA]</scope>
    <source>
        <strain evidence="4 5">FDU301</strain>
    </source>
</reference>
<sequence length="247" mass="28442">MRRMVLLLGVSLFTTFIMSEEKVNAYSLMSPLFSIPLPQEHVIHSVPTQKKRIALTFDDGPTSDETVQILDLLKEYDAKATFFVVGSRVERYASIVEREIREGHEVGNHTFHHLIWNRNVSEKQLIKEIELTQKAISNISGYQPSLFRPVQGFYNQKLVDVVEHSNLQVVLWSQKHDTRDWDRPGVEYIVQHVLNDIENGDIILLHDHVNGKSQTILALKRILPALKEKGYECVTISELLKTFESTH</sequence>
<proteinExistence type="predicted"/>
<evidence type="ECO:0000259" key="3">
    <source>
        <dbReference type="PROSITE" id="PS51677"/>
    </source>
</evidence>
<keyword evidence="2" id="KW-0378">Hydrolase</keyword>
<dbReference type="EMBL" id="JARAOX010000184">
    <property type="protein sequence ID" value="MDD9783711.1"/>
    <property type="molecule type" value="Genomic_DNA"/>
</dbReference>
<evidence type="ECO:0000313" key="4">
    <source>
        <dbReference type="EMBL" id="MDD9783711.1"/>
    </source>
</evidence>
<evidence type="ECO:0000256" key="1">
    <source>
        <dbReference type="ARBA" id="ARBA00022723"/>
    </source>
</evidence>
<comment type="caution">
    <text evidence="4">The sequence shown here is derived from an EMBL/GenBank/DDBJ whole genome shotgun (WGS) entry which is preliminary data.</text>
</comment>
<dbReference type="InterPro" id="IPR011330">
    <property type="entry name" value="Glyco_hydro/deAcase_b/a-brl"/>
</dbReference>
<dbReference type="PANTHER" id="PTHR10587:SF133">
    <property type="entry name" value="CHITIN DEACETYLASE 1-RELATED"/>
    <property type="match status" value="1"/>
</dbReference>